<dbReference type="AlphaFoldDB" id="A0AAE0ABL1"/>
<organism evidence="3 4">
    <name type="scientific">Dipteronia sinensis</name>
    <dbReference type="NCBI Taxonomy" id="43782"/>
    <lineage>
        <taxon>Eukaryota</taxon>
        <taxon>Viridiplantae</taxon>
        <taxon>Streptophyta</taxon>
        <taxon>Embryophyta</taxon>
        <taxon>Tracheophyta</taxon>
        <taxon>Spermatophyta</taxon>
        <taxon>Magnoliopsida</taxon>
        <taxon>eudicotyledons</taxon>
        <taxon>Gunneridae</taxon>
        <taxon>Pentapetalae</taxon>
        <taxon>rosids</taxon>
        <taxon>malvids</taxon>
        <taxon>Sapindales</taxon>
        <taxon>Sapindaceae</taxon>
        <taxon>Hippocastanoideae</taxon>
        <taxon>Acereae</taxon>
        <taxon>Dipteronia</taxon>
    </lineage>
</organism>
<name>A0AAE0ABL1_9ROSI</name>
<gene>
    <name evidence="3" type="ORF">Dsin_021049</name>
    <name evidence="2" type="ORF">Dsin_032574</name>
</gene>
<evidence type="ECO:0000313" key="2">
    <source>
        <dbReference type="EMBL" id="KAK3170424.1"/>
    </source>
</evidence>
<comment type="caution">
    <text evidence="3">The sequence shown here is derived from an EMBL/GenBank/DDBJ whole genome shotgun (WGS) entry which is preliminary data.</text>
</comment>
<keyword evidence="4" id="KW-1185">Reference proteome</keyword>
<keyword evidence="1" id="KW-1133">Transmembrane helix</keyword>
<sequence length="101" mass="11120">MTVDAGLWGSSWACPLPSSLSSSVSSESLFGLSGQFQFLFSSSSLCYFFLELVIILRWGCLLCDMQVVLELYMSLLLLRDCFGGVCTGFDQSTNFGHEVVH</sequence>
<evidence type="ECO:0000313" key="3">
    <source>
        <dbReference type="EMBL" id="KAK3207003.1"/>
    </source>
</evidence>
<accession>A0AAE0ABL1</accession>
<dbReference type="EMBL" id="JANJYJ010000953">
    <property type="protein sequence ID" value="KAK3170424.1"/>
    <property type="molecule type" value="Genomic_DNA"/>
</dbReference>
<dbReference type="EMBL" id="JANJYJ010000006">
    <property type="protein sequence ID" value="KAK3207003.1"/>
    <property type="molecule type" value="Genomic_DNA"/>
</dbReference>
<protein>
    <submittedName>
        <fullName evidence="3">Uncharacterized protein</fullName>
    </submittedName>
</protein>
<proteinExistence type="predicted"/>
<evidence type="ECO:0000313" key="4">
    <source>
        <dbReference type="Proteomes" id="UP001281410"/>
    </source>
</evidence>
<keyword evidence="1" id="KW-0472">Membrane</keyword>
<reference evidence="3" key="1">
    <citation type="journal article" date="2023" name="Plant J.">
        <title>Genome sequences and population genomics provide insights into the demographic history, inbreeding, and mutation load of two 'living fossil' tree species of Dipteronia.</title>
        <authorList>
            <person name="Feng Y."/>
            <person name="Comes H.P."/>
            <person name="Chen J."/>
            <person name="Zhu S."/>
            <person name="Lu R."/>
            <person name="Zhang X."/>
            <person name="Li P."/>
            <person name="Qiu J."/>
            <person name="Olsen K.M."/>
            <person name="Qiu Y."/>
        </authorList>
    </citation>
    <scope>NUCLEOTIDE SEQUENCE</scope>
    <source>
        <strain evidence="3">NBL</strain>
    </source>
</reference>
<feature type="transmembrane region" description="Helical" evidence="1">
    <location>
        <begin position="36"/>
        <end position="56"/>
    </location>
</feature>
<dbReference type="Proteomes" id="UP001281410">
    <property type="component" value="Unassembled WGS sequence"/>
</dbReference>
<keyword evidence="1" id="KW-0812">Transmembrane</keyword>
<evidence type="ECO:0000256" key="1">
    <source>
        <dbReference type="SAM" id="Phobius"/>
    </source>
</evidence>